<reference evidence="2" key="1">
    <citation type="submission" date="2016-11" db="UniProtKB">
        <authorList>
            <consortium name="WormBaseParasite"/>
        </authorList>
    </citation>
    <scope>IDENTIFICATION</scope>
</reference>
<dbReference type="WBParaSite" id="MhA1_Contig241.frz3.gene7">
    <property type="protein sequence ID" value="MhA1_Contig241.frz3.gene7"/>
    <property type="gene ID" value="MhA1_Contig241.frz3.gene7"/>
</dbReference>
<evidence type="ECO:0000313" key="2">
    <source>
        <dbReference type="WBParaSite" id="MhA1_Contig241.frz3.gene7"/>
    </source>
</evidence>
<dbReference type="AlphaFoldDB" id="A0A1I8BIN6"/>
<organism evidence="1 2">
    <name type="scientific">Meloidogyne hapla</name>
    <name type="common">Root-knot nematode worm</name>
    <dbReference type="NCBI Taxonomy" id="6305"/>
    <lineage>
        <taxon>Eukaryota</taxon>
        <taxon>Metazoa</taxon>
        <taxon>Ecdysozoa</taxon>
        <taxon>Nematoda</taxon>
        <taxon>Chromadorea</taxon>
        <taxon>Rhabditida</taxon>
        <taxon>Tylenchina</taxon>
        <taxon>Tylenchomorpha</taxon>
        <taxon>Tylenchoidea</taxon>
        <taxon>Meloidogynidae</taxon>
        <taxon>Meloidogyninae</taxon>
        <taxon>Meloidogyne</taxon>
    </lineage>
</organism>
<keyword evidence="1" id="KW-1185">Reference proteome</keyword>
<sequence>MGNTVTKLSINNINLTPGNVLIEVDRVDADDAQSMEKGDGQIGRVVRVSSISAPPYPQATSFTGHLKPGDEVHVFSY</sequence>
<accession>A0A1I8BIN6</accession>
<evidence type="ECO:0000313" key="1">
    <source>
        <dbReference type="Proteomes" id="UP000095281"/>
    </source>
</evidence>
<protein>
    <submittedName>
        <fullName evidence="2">Translation initiation factor IF-2</fullName>
    </submittedName>
</protein>
<proteinExistence type="predicted"/>
<dbReference type="Proteomes" id="UP000095281">
    <property type="component" value="Unplaced"/>
</dbReference>
<name>A0A1I8BIN6_MELHA</name>